<dbReference type="RefSeq" id="WP_014403055.1">
    <property type="nucleotide sequence ID" value="NC_017033.1"/>
</dbReference>
<protein>
    <submittedName>
        <fullName evidence="2">Uncharacterized protein</fullName>
    </submittedName>
</protein>
<sequence>MSIMGKALAGSVLGFILCAQVVALGLWHLPAHGQAVLVPALILFFPGWIAVIAASFMCSSARRAWLLLGMLDLIGMAALGWLHHGVTI</sequence>
<dbReference type="HOGENOM" id="CLU_171676_1_0_6"/>
<keyword evidence="1" id="KW-0812">Transmembrane</keyword>
<feature type="transmembrane region" description="Helical" evidence="1">
    <location>
        <begin position="64"/>
        <end position="82"/>
    </location>
</feature>
<dbReference type="KEGG" id="fau:Fraau_1636"/>
<reference evidence="2" key="1">
    <citation type="submission" date="2012-02" db="EMBL/GenBank/DDBJ databases">
        <title>The complete genome of Frateuria aurantia DSM 6220.</title>
        <authorList>
            <consortium name="US DOE Joint Genome Institute (JGI-PGF)"/>
            <person name="Lucas S."/>
            <person name="Copeland A."/>
            <person name="Lapidus A."/>
            <person name="Glavina del Rio T."/>
            <person name="Dalin E."/>
            <person name="Tice H."/>
            <person name="Bruce D."/>
            <person name="Goodwin L."/>
            <person name="Pitluck S."/>
            <person name="Peters L."/>
            <person name="Ovchinnikova G."/>
            <person name="Teshima H."/>
            <person name="Kyrpides N."/>
            <person name="Mavromatis K."/>
            <person name="Ivanova N."/>
            <person name="Brettin T."/>
            <person name="Detter J.C."/>
            <person name="Han C."/>
            <person name="Larimer F."/>
            <person name="Land M."/>
            <person name="Hauser L."/>
            <person name="Markowitz V."/>
            <person name="Cheng J.-F."/>
            <person name="Hugenholtz P."/>
            <person name="Woyke T."/>
            <person name="Wu D."/>
            <person name="Brambilla E."/>
            <person name="Klenk H.-P."/>
            <person name="Eisen J.A."/>
        </authorList>
    </citation>
    <scope>NUCLEOTIDE SEQUENCE</scope>
    <source>
        <strain evidence="2">DSM 6220</strain>
    </source>
</reference>
<organism evidence="2 3">
    <name type="scientific">Frateuria aurantia (strain ATCC 33424 / DSM 6220 / KCTC 2777 / LMG 1558 / NBRC 3245 / NCIMB 13370)</name>
    <name type="common">Acetobacter aurantius</name>
    <dbReference type="NCBI Taxonomy" id="767434"/>
    <lineage>
        <taxon>Bacteria</taxon>
        <taxon>Pseudomonadati</taxon>
        <taxon>Pseudomonadota</taxon>
        <taxon>Gammaproteobacteria</taxon>
        <taxon>Lysobacterales</taxon>
        <taxon>Rhodanobacteraceae</taxon>
        <taxon>Frateuria</taxon>
    </lineage>
</organism>
<dbReference type="Proteomes" id="UP000005234">
    <property type="component" value="Chromosome"/>
</dbReference>
<evidence type="ECO:0000256" key="1">
    <source>
        <dbReference type="SAM" id="Phobius"/>
    </source>
</evidence>
<dbReference type="EMBL" id="CP003350">
    <property type="protein sequence ID" value="AFC86050.1"/>
    <property type="molecule type" value="Genomic_DNA"/>
</dbReference>
<evidence type="ECO:0000313" key="3">
    <source>
        <dbReference type="Proteomes" id="UP000005234"/>
    </source>
</evidence>
<keyword evidence="1" id="KW-1133">Transmembrane helix</keyword>
<keyword evidence="3" id="KW-1185">Reference proteome</keyword>
<evidence type="ECO:0000313" key="2">
    <source>
        <dbReference type="EMBL" id="AFC86050.1"/>
    </source>
</evidence>
<gene>
    <name evidence="2" type="ordered locus">Fraau_1636</name>
</gene>
<dbReference type="STRING" id="767434.Fraau_1636"/>
<keyword evidence="1" id="KW-0472">Membrane</keyword>
<accession>H8L6W4</accession>
<dbReference type="AlphaFoldDB" id="H8L6W4"/>
<feature type="transmembrane region" description="Helical" evidence="1">
    <location>
        <begin position="33"/>
        <end position="57"/>
    </location>
</feature>
<proteinExistence type="predicted"/>
<name>H8L6W4_FRAAD</name>